<dbReference type="Gene3D" id="3.40.190.170">
    <property type="entry name" value="Bacterial extracellular solute-binding protein, family 7"/>
    <property type="match status" value="1"/>
</dbReference>
<dbReference type="Proteomes" id="UP001378188">
    <property type="component" value="Unassembled WGS sequence"/>
</dbReference>
<dbReference type="PANTHER" id="PTHR33376">
    <property type="match status" value="1"/>
</dbReference>
<dbReference type="Pfam" id="PF03480">
    <property type="entry name" value="DctP"/>
    <property type="match status" value="1"/>
</dbReference>
<reference evidence="5 6" key="1">
    <citation type="submission" date="2024-02" db="EMBL/GenBank/DDBJ databases">
        <title>Genome analysis and characterization of Microbaculum marinisediminis sp. nov., isolated from marine sediment.</title>
        <authorList>
            <person name="Du Z.-J."/>
            <person name="Ye Y.-Q."/>
            <person name="Zhang Z.-R."/>
            <person name="Yuan S.-M."/>
            <person name="Zhang X.-Y."/>
        </authorList>
    </citation>
    <scope>NUCLEOTIDE SEQUENCE [LARGE SCALE GENOMIC DNA]</scope>
    <source>
        <strain evidence="5 6">SDUM1044001</strain>
    </source>
</reference>
<feature type="signal peptide" evidence="4">
    <location>
        <begin position="1"/>
        <end position="32"/>
    </location>
</feature>
<evidence type="ECO:0000256" key="2">
    <source>
        <dbReference type="ARBA" id="ARBA00022448"/>
    </source>
</evidence>
<evidence type="ECO:0000256" key="3">
    <source>
        <dbReference type="ARBA" id="ARBA00022729"/>
    </source>
</evidence>
<sequence length="336" mass="36340">MNLFAKTPLKPAVFGLVAGTLGVLATLAPASAEEIKIAVGCPPVPICSDWVWAEDFAAKLKEEGLEAKVFTGGALGKDPEVVDQLAQGLIQVGLTNFVMIKQVDPAVLGFLAPYMFDDMAHMFRALDETDIVDSIDANMQQQGIKIGGLIGLGGTIGIFNTKHPVTSVADLSDLRLRAIDSSQMALFDEWGVPGVVVDMPEVATSLQKGMIDGYVNPPVVAFIFKHTDFLKYYTDVGAGTPIRSVLMSLDWYDGLGADEKQKVDAALAYANDRNRDWTYKAAEQEIAKLKELGVEVSELSPEARAEFRETSQKAWAELMPPEAVEAFKAAAGRTRQ</sequence>
<dbReference type="EMBL" id="JAZHOF010000001">
    <property type="protein sequence ID" value="MEJ8569926.1"/>
    <property type="molecule type" value="Genomic_DNA"/>
</dbReference>
<dbReference type="InterPro" id="IPR018389">
    <property type="entry name" value="DctP_fam"/>
</dbReference>
<accession>A0AAW9RJH9</accession>
<name>A0AAW9RJH9_9HYPH</name>
<keyword evidence="3 4" id="KW-0732">Signal</keyword>
<comment type="similarity">
    <text evidence="1">Belongs to the bacterial solute-binding protein 7 family.</text>
</comment>
<keyword evidence="6" id="KW-1185">Reference proteome</keyword>
<feature type="chain" id="PRO_5043409910" evidence="4">
    <location>
        <begin position="33"/>
        <end position="336"/>
    </location>
</feature>
<dbReference type="GO" id="GO:0055085">
    <property type="term" value="P:transmembrane transport"/>
    <property type="evidence" value="ECO:0007669"/>
    <property type="project" value="InterPro"/>
</dbReference>
<keyword evidence="2" id="KW-0813">Transport</keyword>
<evidence type="ECO:0000313" key="6">
    <source>
        <dbReference type="Proteomes" id="UP001378188"/>
    </source>
</evidence>
<evidence type="ECO:0000313" key="5">
    <source>
        <dbReference type="EMBL" id="MEJ8569926.1"/>
    </source>
</evidence>
<dbReference type="RefSeq" id="WP_340327669.1">
    <property type="nucleotide sequence ID" value="NZ_JAZHOF010000001.1"/>
</dbReference>
<dbReference type="PANTHER" id="PTHR33376:SF7">
    <property type="entry name" value="C4-DICARBOXYLATE-BINDING PROTEIN DCTB"/>
    <property type="match status" value="1"/>
</dbReference>
<dbReference type="InterPro" id="IPR038404">
    <property type="entry name" value="TRAP_DctP_sf"/>
</dbReference>
<gene>
    <name evidence="5" type="ORF">V3328_00470</name>
</gene>
<organism evidence="5 6">
    <name type="scientific">Microbaculum marinum</name>
    <dbReference type="NCBI Taxonomy" id="1764581"/>
    <lineage>
        <taxon>Bacteria</taxon>
        <taxon>Pseudomonadati</taxon>
        <taxon>Pseudomonadota</taxon>
        <taxon>Alphaproteobacteria</taxon>
        <taxon>Hyphomicrobiales</taxon>
        <taxon>Tepidamorphaceae</taxon>
        <taxon>Microbaculum</taxon>
    </lineage>
</organism>
<dbReference type="AlphaFoldDB" id="A0AAW9RJH9"/>
<dbReference type="NCBIfam" id="NF037995">
    <property type="entry name" value="TRAP_S1"/>
    <property type="match status" value="1"/>
</dbReference>
<dbReference type="CDD" id="cd13603">
    <property type="entry name" value="PBP2_TRAP_Siap_TeaA_like"/>
    <property type="match status" value="1"/>
</dbReference>
<comment type="caution">
    <text evidence="5">The sequence shown here is derived from an EMBL/GenBank/DDBJ whole genome shotgun (WGS) entry which is preliminary data.</text>
</comment>
<proteinExistence type="inferred from homology"/>
<protein>
    <submittedName>
        <fullName evidence="5">TRAP transporter substrate-binding protein</fullName>
    </submittedName>
</protein>
<evidence type="ECO:0000256" key="4">
    <source>
        <dbReference type="SAM" id="SignalP"/>
    </source>
</evidence>
<evidence type="ECO:0000256" key="1">
    <source>
        <dbReference type="ARBA" id="ARBA00009023"/>
    </source>
</evidence>